<feature type="region of interest" description="Disordered" evidence="5">
    <location>
        <begin position="479"/>
        <end position="501"/>
    </location>
</feature>
<dbReference type="OrthoDB" id="9777306at2"/>
<dbReference type="RefSeq" id="WP_096164524.1">
    <property type="nucleotide sequence ID" value="NZ_JBQQIH010000034.1"/>
</dbReference>
<evidence type="ECO:0000256" key="1">
    <source>
        <dbReference type="ARBA" id="ARBA00008779"/>
    </source>
</evidence>
<dbReference type="GO" id="GO:0004065">
    <property type="term" value="F:arylsulfatase activity"/>
    <property type="evidence" value="ECO:0007669"/>
    <property type="project" value="TreeGrafter"/>
</dbReference>
<evidence type="ECO:0000256" key="3">
    <source>
        <dbReference type="ARBA" id="ARBA00022801"/>
    </source>
</evidence>
<dbReference type="AlphaFoldDB" id="A0A2A3YDC1"/>
<name>A0A2A3YDC1_9MICO</name>
<keyword evidence="8" id="KW-1185">Reference proteome</keyword>
<dbReference type="Pfam" id="PF00884">
    <property type="entry name" value="Sulfatase"/>
    <property type="match status" value="1"/>
</dbReference>
<evidence type="ECO:0000313" key="8">
    <source>
        <dbReference type="Proteomes" id="UP000218598"/>
    </source>
</evidence>
<feature type="domain" description="Sulfatase N-terminal" evidence="6">
    <location>
        <begin position="20"/>
        <end position="369"/>
    </location>
</feature>
<proteinExistence type="inferred from homology"/>
<sequence>MPAPELAPPGDPAHDDPARPNVLLLVTDDQGAWAMGSRTPEIRTPTLDRLQREGTTLSQFFCASPVCSPARASIMTGRMPSAHGVHDWIAPEALARAEQPRRQQDPDFLEDLPGADTLGALLARNGYRCGMVGKWHVGSSERAAEGFEYWYAHQLGGGPYYGAPIWEQDPATGRPTSPPTPATEPGYLTDAITEHGLDFLDRGADDDRPFFLQVTWTAPHDPWLGDEHPAELRDLYRDTDFPSIPEPPAHPWFRREHFAGAVAHRQEALTGYCAAVSGVDRSVEALLAHLEERGELEDTLVIFTSDNGFSCGHHGYWGKGNGTWPLNFWEPSITVPFIAAWPGRIPAGQVDERPASATSIYETIAELTGSPPALDPLRAGRSLAPRLLGSEADGGEDRADAADDPIVIHDEYGAARMIRTGGWKLVLRREGPTELYDLVADPLEETDRSADPSCAVRLRELTDMMSTWFARHEREGLSGWETEVDGLGQRAPLHPRPEKGP</sequence>
<accession>A0A2A3YDC1</accession>
<keyword evidence="2" id="KW-0479">Metal-binding</keyword>
<evidence type="ECO:0000256" key="4">
    <source>
        <dbReference type="ARBA" id="ARBA00022837"/>
    </source>
</evidence>
<comment type="caution">
    <text evidence="7">The sequence shown here is derived from an EMBL/GenBank/DDBJ whole genome shotgun (WGS) entry which is preliminary data.</text>
</comment>
<dbReference type="EMBL" id="NRGR01000040">
    <property type="protein sequence ID" value="PCC37772.1"/>
    <property type="molecule type" value="Genomic_DNA"/>
</dbReference>
<comment type="similarity">
    <text evidence="1">Belongs to the sulfatase family.</text>
</comment>
<keyword evidence="4" id="KW-0106">Calcium</keyword>
<organism evidence="7 8">
    <name type="scientific">Brachybacterium alimentarium</name>
    <dbReference type="NCBI Taxonomy" id="47845"/>
    <lineage>
        <taxon>Bacteria</taxon>
        <taxon>Bacillati</taxon>
        <taxon>Actinomycetota</taxon>
        <taxon>Actinomycetes</taxon>
        <taxon>Micrococcales</taxon>
        <taxon>Dermabacteraceae</taxon>
        <taxon>Brachybacterium</taxon>
    </lineage>
</organism>
<gene>
    <name evidence="7" type="ORF">CIK66_17630</name>
</gene>
<keyword evidence="3" id="KW-0378">Hydrolase</keyword>
<dbReference type="PANTHER" id="PTHR42693">
    <property type="entry name" value="ARYLSULFATASE FAMILY MEMBER"/>
    <property type="match status" value="1"/>
</dbReference>
<dbReference type="Proteomes" id="UP000218598">
    <property type="component" value="Unassembled WGS sequence"/>
</dbReference>
<dbReference type="GeneID" id="95327139"/>
<evidence type="ECO:0000259" key="6">
    <source>
        <dbReference type="Pfam" id="PF00884"/>
    </source>
</evidence>
<dbReference type="InterPro" id="IPR000917">
    <property type="entry name" value="Sulfatase_N"/>
</dbReference>
<dbReference type="PANTHER" id="PTHR42693:SF33">
    <property type="entry name" value="ARYLSULFATASE"/>
    <property type="match status" value="1"/>
</dbReference>
<evidence type="ECO:0000313" key="7">
    <source>
        <dbReference type="EMBL" id="PCC37772.1"/>
    </source>
</evidence>
<evidence type="ECO:0000256" key="2">
    <source>
        <dbReference type="ARBA" id="ARBA00022723"/>
    </source>
</evidence>
<dbReference type="GO" id="GO:0046872">
    <property type="term" value="F:metal ion binding"/>
    <property type="evidence" value="ECO:0007669"/>
    <property type="project" value="UniProtKB-KW"/>
</dbReference>
<dbReference type="SUPFAM" id="SSF53649">
    <property type="entry name" value="Alkaline phosphatase-like"/>
    <property type="match status" value="1"/>
</dbReference>
<dbReference type="InterPro" id="IPR050738">
    <property type="entry name" value="Sulfatase"/>
</dbReference>
<protein>
    <recommendedName>
        <fullName evidence="6">Sulfatase N-terminal domain-containing protein</fullName>
    </recommendedName>
</protein>
<dbReference type="PROSITE" id="PS00523">
    <property type="entry name" value="SULFATASE_1"/>
    <property type="match status" value="1"/>
</dbReference>
<dbReference type="InterPro" id="IPR017850">
    <property type="entry name" value="Alkaline_phosphatase_core_sf"/>
</dbReference>
<dbReference type="CDD" id="cd16149">
    <property type="entry name" value="sulfatase_like"/>
    <property type="match status" value="1"/>
</dbReference>
<dbReference type="InterPro" id="IPR024607">
    <property type="entry name" value="Sulfatase_CS"/>
</dbReference>
<evidence type="ECO:0000256" key="5">
    <source>
        <dbReference type="SAM" id="MobiDB-lite"/>
    </source>
</evidence>
<reference evidence="7 8" key="1">
    <citation type="journal article" date="2017" name="Elife">
        <title>Extensive horizontal gene transfer in cheese-associated bacteria.</title>
        <authorList>
            <person name="Bonham K.S."/>
            <person name="Wolfe B.E."/>
            <person name="Dutton R.J."/>
        </authorList>
    </citation>
    <scope>NUCLEOTIDE SEQUENCE [LARGE SCALE GENOMIC DNA]</scope>
    <source>
        <strain evidence="7 8">341_9</strain>
    </source>
</reference>
<dbReference type="Gene3D" id="3.40.720.10">
    <property type="entry name" value="Alkaline Phosphatase, subunit A"/>
    <property type="match status" value="1"/>
</dbReference>